<dbReference type="GO" id="GO:0004602">
    <property type="term" value="F:glutathione peroxidase activity"/>
    <property type="evidence" value="ECO:0007669"/>
    <property type="project" value="TreeGrafter"/>
</dbReference>
<feature type="active site" description="Nucleophile" evidence="5">
    <location>
        <position position="13"/>
    </location>
</feature>
<comment type="caution">
    <text evidence="7">The sequence shown here is derived from an EMBL/GenBank/DDBJ whole genome shotgun (WGS) entry which is preliminary data.</text>
</comment>
<evidence type="ECO:0000259" key="6">
    <source>
        <dbReference type="Pfam" id="PF01323"/>
    </source>
</evidence>
<dbReference type="FunFam" id="3.40.30.10:FF:000096">
    <property type="entry name" value="Glutathione S-transferase kappa"/>
    <property type="match status" value="1"/>
</dbReference>
<dbReference type="InterPro" id="IPR014440">
    <property type="entry name" value="HCCAis_GSTk"/>
</dbReference>
<comment type="catalytic activity">
    <reaction evidence="3 4">
        <text>RX + glutathione = an S-substituted glutathione + a halide anion + H(+)</text>
        <dbReference type="Rhea" id="RHEA:16437"/>
        <dbReference type="ChEBI" id="CHEBI:15378"/>
        <dbReference type="ChEBI" id="CHEBI:16042"/>
        <dbReference type="ChEBI" id="CHEBI:17792"/>
        <dbReference type="ChEBI" id="CHEBI:57925"/>
        <dbReference type="ChEBI" id="CHEBI:90779"/>
        <dbReference type="EC" id="2.5.1.18"/>
    </reaction>
</comment>
<dbReference type="EC" id="2.5.1.18" evidence="4"/>
<evidence type="ECO:0000313" key="7">
    <source>
        <dbReference type="EMBL" id="TPX49897.1"/>
    </source>
</evidence>
<evidence type="ECO:0000256" key="5">
    <source>
        <dbReference type="PIRSR" id="PIRSR006386-1"/>
    </source>
</evidence>
<dbReference type="InterPro" id="IPR051924">
    <property type="entry name" value="GST_Kappa/NadH"/>
</dbReference>
<reference evidence="7 8" key="1">
    <citation type="journal article" date="2019" name="Sci. Rep.">
        <title>Comparative genomics of chytrid fungi reveal insights into the obligate biotrophic and pathogenic lifestyle of Synchytrium endobioticum.</title>
        <authorList>
            <person name="van de Vossenberg B.T.L.H."/>
            <person name="Warris S."/>
            <person name="Nguyen H.D.T."/>
            <person name="van Gent-Pelzer M.P.E."/>
            <person name="Joly D.L."/>
            <person name="van de Geest H.C."/>
            <person name="Bonants P.J.M."/>
            <person name="Smith D.S."/>
            <person name="Levesque C.A."/>
            <person name="van der Lee T.A.J."/>
        </authorList>
    </citation>
    <scope>NUCLEOTIDE SEQUENCE [LARGE SCALE GENOMIC DNA]</scope>
    <source>
        <strain evidence="7 8">MB42</strain>
    </source>
</reference>
<evidence type="ECO:0000313" key="8">
    <source>
        <dbReference type="Proteomes" id="UP000317494"/>
    </source>
</evidence>
<keyword evidence="8" id="KW-1185">Reference proteome</keyword>
<gene>
    <name evidence="7" type="ORF">SeMB42_g02434</name>
</gene>
<dbReference type="Proteomes" id="UP000317494">
    <property type="component" value="Unassembled WGS sequence"/>
</dbReference>
<dbReference type="Pfam" id="PF01323">
    <property type="entry name" value="DSBA"/>
    <property type="match status" value="1"/>
</dbReference>
<comment type="similarity">
    <text evidence="1 4">Belongs to the GST superfamily. Kappa family.</text>
</comment>
<dbReference type="PANTHER" id="PTHR42943">
    <property type="entry name" value="GLUTATHIONE S-TRANSFERASE KAPPA"/>
    <property type="match status" value="1"/>
</dbReference>
<dbReference type="GO" id="GO:0004364">
    <property type="term" value="F:glutathione transferase activity"/>
    <property type="evidence" value="ECO:0007669"/>
    <property type="project" value="UniProtKB-UniRule"/>
</dbReference>
<evidence type="ECO:0000256" key="1">
    <source>
        <dbReference type="ARBA" id="ARBA00006494"/>
    </source>
</evidence>
<protein>
    <recommendedName>
        <fullName evidence="4">Glutathione S-transferase kappa</fullName>
        <ecNumber evidence="4">2.5.1.18</ecNumber>
    </recommendedName>
</protein>
<proteinExistence type="inferred from homology"/>
<evidence type="ECO:0000256" key="2">
    <source>
        <dbReference type="ARBA" id="ARBA00022679"/>
    </source>
</evidence>
<evidence type="ECO:0000256" key="4">
    <source>
        <dbReference type="PIRNR" id="PIRNR006386"/>
    </source>
</evidence>
<name>A0A507DF77_9FUNG</name>
<dbReference type="STRING" id="286115.A0A507DF77"/>
<sequence>MSEKIVLYYDVISPWSFFTFVRLQRYEKIWNLKIDLRPDLLGGVFQAADNKSPLVNAWKNGNMLQVMPLVSRMYQIPIKRNDKFPGLTIKCMRVLTAVKRHAPDQLAAVSDGFFRMIHCENKDFQDDAQIFAKASSILGHEKAQRMMEASTTLDIKNELSHVTKEAVQEGAFGNPWVVATNSDGTTARFFGEDSFERLCYFLGKENLGPVPHQELQRRQSVGYAVRL</sequence>
<dbReference type="VEuPathDB" id="FungiDB:SeMB42_g02434"/>
<dbReference type="GO" id="GO:0006749">
    <property type="term" value="P:glutathione metabolic process"/>
    <property type="evidence" value="ECO:0007669"/>
    <property type="project" value="TreeGrafter"/>
</dbReference>
<dbReference type="EMBL" id="QEAN01000075">
    <property type="protein sequence ID" value="TPX49897.1"/>
    <property type="molecule type" value="Genomic_DNA"/>
</dbReference>
<accession>A0A507DF77</accession>
<keyword evidence="2 4" id="KW-0808">Transferase</keyword>
<dbReference type="PANTHER" id="PTHR42943:SF2">
    <property type="entry name" value="GLUTATHIONE S-TRANSFERASE KAPPA 1"/>
    <property type="match status" value="1"/>
</dbReference>
<evidence type="ECO:0000256" key="3">
    <source>
        <dbReference type="ARBA" id="ARBA00047960"/>
    </source>
</evidence>
<dbReference type="AlphaFoldDB" id="A0A507DF77"/>
<dbReference type="InterPro" id="IPR001853">
    <property type="entry name" value="DSBA-like_thioredoxin_dom"/>
</dbReference>
<dbReference type="SUPFAM" id="SSF52833">
    <property type="entry name" value="Thioredoxin-like"/>
    <property type="match status" value="1"/>
</dbReference>
<dbReference type="InterPro" id="IPR036249">
    <property type="entry name" value="Thioredoxin-like_sf"/>
</dbReference>
<dbReference type="GO" id="GO:0005739">
    <property type="term" value="C:mitochondrion"/>
    <property type="evidence" value="ECO:0007669"/>
    <property type="project" value="TreeGrafter"/>
</dbReference>
<dbReference type="GO" id="GO:0005777">
    <property type="term" value="C:peroxisome"/>
    <property type="evidence" value="ECO:0007669"/>
    <property type="project" value="TreeGrafter"/>
</dbReference>
<dbReference type="Gene3D" id="3.40.30.10">
    <property type="entry name" value="Glutaredoxin"/>
    <property type="match status" value="1"/>
</dbReference>
<organism evidence="7 8">
    <name type="scientific">Synchytrium endobioticum</name>
    <dbReference type="NCBI Taxonomy" id="286115"/>
    <lineage>
        <taxon>Eukaryota</taxon>
        <taxon>Fungi</taxon>
        <taxon>Fungi incertae sedis</taxon>
        <taxon>Chytridiomycota</taxon>
        <taxon>Chytridiomycota incertae sedis</taxon>
        <taxon>Chytridiomycetes</taxon>
        <taxon>Synchytriales</taxon>
        <taxon>Synchytriaceae</taxon>
        <taxon>Synchytrium</taxon>
    </lineage>
</organism>
<feature type="domain" description="DSBA-like thioredoxin" evidence="6">
    <location>
        <begin position="5"/>
        <end position="200"/>
    </location>
</feature>
<dbReference type="PIRSF" id="PIRSF006386">
    <property type="entry name" value="HCCAis_GSTk"/>
    <property type="match status" value="1"/>
</dbReference>